<feature type="domain" description="CARD" evidence="1">
    <location>
        <begin position="813"/>
        <end position="903"/>
    </location>
</feature>
<dbReference type="InterPro" id="IPR045063">
    <property type="entry name" value="Dynamin_N"/>
</dbReference>
<reference evidence="2" key="2">
    <citation type="submission" date="2020-02" db="EMBL/GenBank/DDBJ databases">
        <title>Esox lucius (northern pike) genome, fEsoLuc1, primary haplotype.</title>
        <authorList>
            <person name="Myers G."/>
            <person name="Karagic N."/>
            <person name="Meyer A."/>
            <person name="Pippel M."/>
            <person name="Reichard M."/>
            <person name="Winkler S."/>
            <person name="Tracey A."/>
            <person name="Sims Y."/>
            <person name="Howe K."/>
            <person name="Rhie A."/>
            <person name="Formenti G."/>
            <person name="Durbin R."/>
            <person name="Fedrigo O."/>
            <person name="Jarvis E.D."/>
        </authorList>
    </citation>
    <scope>NUCLEOTIDE SEQUENCE [LARGE SCALE GENOMIC DNA]</scope>
</reference>
<dbReference type="PROSITE" id="PS50209">
    <property type="entry name" value="CARD"/>
    <property type="match status" value="2"/>
</dbReference>
<dbReference type="InterPro" id="IPR027417">
    <property type="entry name" value="P-loop_NTPase"/>
</dbReference>
<dbReference type="PANTHER" id="PTHR47308">
    <property type="entry name" value="NUCLEAR GTPASE SLIP-GC"/>
    <property type="match status" value="1"/>
</dbReference>
<name>A0A6Q2X6M9_ESOLU</name>
<accession>A0A6Q2X6M9</accession>
<dbReference type="Proteomes" id="UP000265140">
    <property type="component" value="Chromosome 11"/>
</dbReference>
<dbReference type="Pfam" id="PF00350">
    <property type="entry name" value="Dynamin_N"/>
    <property type="match status" value="1"/>
</dbReference>
<dbReference type="InterPro" id="IPR053082">
    <property type="entry name" value="Nuclear_GTPase_SLIP-GC"/>
</dbReference>
<dbReference type="PANTHER" id="PTHR47308:SF1">
    <property type="entry name" value="NUCLEAR GTPASE SLIP-GC"/>
    <property type="match status" value="1"/>
</dbReference>
<dbReference type="Ensembl" id="ENSELUT00000080800.2">
    <property type="protein sequence ID" value="ENSELUP00000049048.2"/>
    <property type="gene ID" value="ENSELUG00000043867.1"/>
</dbReference>
<feature type="domain" description="CARD" evidence="1">
    <location>
        <begin position="986"/>
        <end position="1075"/>
    </location>
</feature>
<organism evidence="2 3">
    <name type="scientific">Esox lucius</name>
    <name type="common">Northern pike</name>
    <dbReference type="NCBI Taxonomy" id="8010"/>
    <lineage>
        <taxon>Eukaryota</taxon>
        <taxon>Metazoa</taxon>
        <taxon>Chordata</taxon>
        <taxon>Craniata</taxon>
        <taxon>Vertebrata</taxon>
        <taxon>Euteleostomi</taxon>
        <taxon>Actinopterygii</taxon>
        <taxon>Neopterygii</taxon>
        <taxon>Teleostei</taxon>
        <taxon>Protacanthopterygii</taxon>
        <taxon>Esociformes</taxon>
        <taxon>Esocidae</taxon>
        <taxon>Esox</taxon>
    </lineage>
</organism>
<evidence type="ECO:0000313" key="2">
    <source>
        <dbReference type="Ensembl" id="ENSELUP00000049048.2"/>
    </source>
</evidence>
<dbReference type="GeneTree" id="ENSGT00390000007091"/>
<dbReference type="RefSeq" id="XP_034151087.1">
    <property type="nucleotide sequence ID" value="XM_034295196.1"/>
</dbReference>
<keyword evidence="3" id="KW-1185">Reference proteome</keyword>
<evidence type="ECO:0000259" key="1">
    <source>
        <dbReference type="PROSITE" id="PS50209"/>
    </source>
</evidence>
<protein>
    <recommendedName>
        <fullName evidence="1">CARD domain-containing protein</fullName>
    </recommendedName>
</protein>
<dbReference type="GO" id="GO:0042981">
    <property type="term" value="P:regulation of apoptotic process"/>
    <property type="evidence" value="ECO:0007669"/>
    <property type="project" value="InterPro"/>
</dbReference>
<evidence type="ECO:0000313" key="3">
    <source>
        <dbReference type="Proteomes" id="UP000265140"/>
    </source>
</evidence>
<proteinExistence type="predicted"/>
<dbReference type="InterPro" id="IPR001315">
    <property type="entry name" value="CARD"/>
</dbReference>
<dbReference type="Gene3D" id="3.40.50.300">
    <property type="entry name" value="P-loop containing nucleotide triphosphate hydrolases"/>
    <property type="match status" value="2"/>
</dbReference>
<sequence length="1075" mass="121811">MACKTSSGNAQKRCQKAIVTPIRSPKKAKRMMVNMGSLPKTTKSGVGEIDNDLCQPSTSMGPPSPDCKRKTEVKKIMESLRSKLQKMTSTKLTDFLRDKFETLEKDKKKIVGVFGKTGAGKSSLINTILGETKLLPSGNQGACTSVMIQVEANMTNDKYIAEIEFITVQEWEDELSSIFMARTCELGDDEDMDDSNDDEDEDIITAFYGNVGRGKNLEELMDKRCFSNIPEFRSALKKCFLCDTAEELSENICCFTRSDTQNDEPQYWPLVKCITVKVPNSNDLLEHVVLVDLPGNGDCNKSRDEMWKKSVGDCSAVWIVSDISRATSEKECWEILNSTVSLFGNGGECQSLSFICTKTDVIQMNQKDSHTRILTRNKTTKKKVRDKFQKQKEVKKHFSGVKDFFKVFTVSSKEYRMRKHLEKEETEIPHLQEFLRNLNGHHTRTSDYISGAYGILSLIQGAKNSNMTDSKELCQILEKKLKDNLKSIGDSMDESWEVFDRCLSQGVQQSEDSHEELINKRISPRGKKHGGYHQLVKSLCKHDGIYKPKRKKNRGKKINLNESLASCMRSSIDEEFKYFFPNDKWGPIREQIENFTLEATSLIRDHPIWSLHLRFLETEERELKAELICELRKKKKEIYFTLTKSIMDSMHSCYKRASLHTGKDSLKRMKDEIHQHVNNVNIFRKAKDDMLVRLTELKNFIVMQLQSKLERSIEISLKTSDSLFLPDDVTEDYNKIKKLMDCSSTVPFTSMLDPQPTTTAFQSMSGNGKKHVQITAPIDPDPLNLQPALLDSESNDLRGSECLVPTDAGTELNQLSDVAFVKKNRNALIQRVKMVDAIADYLLLHDMIQDEKYEKISKGSTNQEQMRILIGAVQAGGRMSTSAFCVALRKHELRLVEDLDDVTEDYNKIKKLMDCSSTVPFTSMLDPQPTTTAFQSMSGNGKKHVQITAPIDPDPLNLQPALLDSESNDLRGSECLVPTDAGTELNQLSDVAFVKKNRNALIQRVKMVDAIADYLLLHDMIQDEKYEKISKGSTNQEQMRILIGAVQAGGRMSTSAFCVALRKHELRLVEDLEFA</sequence>
<reference evidence="3" key="1">
    <citation type="journal article" date="2014" name="PLoS ONE">
        <title>The genome and linkage map of the northern pike (Esox lucius): conserved synteny revealed between the salmonid sister group and the Neoteleostei.</title>
        <authorList>
            <person name="Rondeau E.B."/>
            <person name="Minkley D.R."/>
            <person name="Leong J.S."/>
            <person name="Messmer A.M."/>
            <person name="Jantzen J.R."/>
            <person name="von Schalburg K.R."/>
            <person name="Lemon C."/>
            <person name="Bird N.H."/>
            <person name="Koop B.F."/>
        </authorList>
    </citation>
    <scope>NUCLEOTIDE SEQUENCE</scope>
</reference>
<dbReference type="InterPro" id="IPR011029">
    <property type="entry name" value="DEATH-like_dom_sf"/>
</dbReference>
<dbReference type="SUPFAM" id="SSF47986">
    <property type="entry name" value="DEATH domain"/>
    <property type="match status" value="2"/>
</dbReference>
<dbReference type="AlphaFoldDB" id="A0A6Q2X6M9"/>
<dbReference type="GO" id="GO:0003924">
    <property type="term" value="F:GTPase activity"/>
    <property type="evidence" value="ECO:0007669"/>
    <property type="project" value="TreeGrafter"/>
</dbReference>
<dbReference type="SUPFAM" id="SSF52540">
    <property type="entry name" value="P-loop containing nucleoside triphosphate hydrolases"/>
    <property type="match status" value="1"/>
</dbReference>
<dbReference type="GeneID" id="105007553"/>
<dbReference type="Bgee" id="ENSELUG00000016154">
    <property type="expression patterns" value="Expressed in head kidney and 13 other cell types or tissues"/>
</dbReference>
<dbReference type="Pfam" id="PF00619">
    <property type="entry name" value="CARD"/>
    <property type="match status" value="2"/>
</dbReference>
<reference evidence="2" key="3">
    <citation type="submission" date="2025-08" db="UniProtKB">
        <authorList>
            <consortium name="Ensembl"/>
        </authorList>
    </citation>
    <scope>IDENTIFICATION</scope>
</reference>
<reference evidence="2" key="4">
    <citation type="submission" date="2025-09" db="UniProtKB">
        <authorList>
            <consortium name="Ensembl"/>
        </authorList>
    </citation>
    <scope>IDENTIFICATION</scope>
</reference>
<dbReference type="Gene3D" id="1.10.533.10">
    <property type="entry name" value="Death Domain, Fas"/>
    <property type="match status" value="2"/>
</dbReference>
<dbReference type="SMART" id="SM00114">
    <property type="entry name" value="CARD"/>
    <property type="match status" value="2"/>
</dbReference>